<dbReference type="Proteomes" id="UP000002171">
    <property type="component" value="Unassembled WGS sequence"/>
</dbReference>
<reference evidence="2 3" key="1">
    <citation type="submission" date="2006-02" db="EMBL/GenBank/DDBJ databases">
        <authorList>
            <person name="Pinhassi J."/>
            <person name="Pedros-Alio C."/>
            <person name="Ferriera S."/>
            <person name="Johnson J."/>
            <person name="Kravitz S."/>
            <person name="Halpern A."/>
            <person name="Remington K."/>
            <person name="Beeson K."/>
            <person name="Tran B."/>
            <person name="Rogers Y.-H."/>
            <person name="Friedman R."/>
            <person name="Venter J.C."/>
        </authorList>
    </citation>
    <scope>NUCLEOTIDE SEQUENCE [LARGE SCALE GENOMIC DNA]</scope>
    <source>
        <strain evidence="2 3">MED92</strain>
    </source>
</reference>
<feature type="chain" id="PRO_5031196921" description="DUF1223 domain-containing protein" evidence="1">
    <location>
        <begin position="21"/>
        <end position="246"/>
    </location>
</feature>
<evidence type="ECO:0008006" key="4">
    <source>
        <dbReference type="Google" id="ProtNLM"/>
    </source>
</evidence>
<keyword evidence="1" id="KW-0732">Signal</keyword>
<keyword evidence="3" id="KW-1185">Reference proteome</keyword>
<evidence type="ECO:0000313" key="3">
    <source>
        <dbReference type="Proteomes" id="UP000002171"/>
    </source>
</evidence>
<dbReference type="PANTHER" id="PTHR36057:SF1">
    <property type="entry name" value="LIPOPROTEIN LIPID ATTACHMENT SITE-LIKE PROTEIN, PUTATIVE (DUF1223)-RELATED"/>
    <property type="match status" value="1"/>
</dbReference>
<dbReference type="SUPFAM" id="SSF52833">
    <property type="entry name" value="Thioredoxin-like"/>
    <property type="match status" value="1"/>
</dbReference>
<organism evidence="2 3">
    <name type="scientific">Neptuniibacter caesariensis</name>
    <dbReference type="NCBI Taxonomy" id="207954"/>
    <lineage>
        <taxon>Bacteria</taxon>
        <taxon>Pseudomonadati</taxon>
        <taxon>Pseudomonadota</taxon>
        <taxon>Gammaproteobacteria</taxon>
        <taxon>Oceanospirillales</taxon>
        <taxon>Oceanospirillaceae</taxon>
        <taxon>Neptuniibacter</taxon>
    </lineage>
</organism>
<proteinExistence type="predicted"/>
<dbReference type="InterPro" id="IPR036249">
    <property type="entry name" value="Thioredoxin-like_sf"/>
</dbReference>
<dbReference type="Pfam" id="PF06764">
    <property type="entry name" value="DUF1223"/>
    <property type="match status" value="1"/>
</dbReference>
<evidence type="ECO:0000313" key="2">
    <source>
        <dbReference type="EMBL" id="EAR61379.1"/>
    </source>
</evidence>
<dbReference type="AlphaFoldDB" id="A0A7U8C539"/>
<dbReference type="RefSeq" id="WP_007021329.1">
    <property type="nucleotide sequence ID" value="NZ_CH724125.1"/>
</dbReference>
<comment type="caution">
    <text evidence="2">The sequence shown here is derived from an EMBL/GenBank/DDBJ whole genome shotgun (WGS) entry which is preliminary data.</text>
</comment>
<dbReference type="OrthoDB" id="9808254at2"/>
<dbReference type="PANTHER" id="PTHR36057">
    <property type="match status" value="1"/>
</dbReference>
<sequence>MQSLKTILPTLCLISAMTTASMPVQSEQLFQQQGQPPLLIELYTSEGCSSCPPADNYLSQFTSKPGLWQQFIPLAFHVDYWDYIGWKDRFAKPEFNKRQYDYRRQRLLRSVYTPGWMVNGREWRGFFSRSSLPDRPQADGGELKARLVGEMLEVSYTPKAAHQQLIAHVALMGFDLSSQVTAGENHGKQLDHQFVVLEKLQKSQLEYNWQFKVERPDSTHRQALAIWITTPQLKLLQATANWLKPE</sequence>
<gene>
    <name evidence="2" type="ORF">MED92_17773</name>
</gene>
<protein>
    <recommendedName>
        <fullName evidence="4">DUF1223 domain-containing protein</fullName>
    </recommendedName>
</protein>
<name>A0A7U8C539_NEPCE</name>
<feature type="signal peptide" evidence="1">
    <location>
        <begin position="1"/>
        <end position="20"/>
    </location>
</feature>
<accession>A0A7U8C539</accession>
<dbReference type="InterPro" id="IPR010634">
    <property type="entry name" value="DUF1223"/>
</dbReference>
<dbReference type="EMBL" id="AAOW01000008">
    <property type="protein sequence ID" value="EAR61379.1"/>
    <property type="molecule type" value="Genomic_DNA"/>
</dbReference>
<evidence type="ECO:0000256" key="1">
    <source>
        <dbReference type="SAM" id="SignalP"/>
    </source>
</evidence>